<dbReference type="PANTHER" id="PTHR48153:SF2">
    <property type="entry name" value="UFM1-SPECIFIC PROTEASE 2"/>
    <property type="match status" value="1"/>
</dbReference>
<dbReference type="InterPro" id="IPR058757">
    <property type="entry name" value="UFSP2_MPN_N"/>
</dbReference>
<feature type="domain" description="UFSP2 second" evidence="9">
    <location>
        <begin position="201"/>
        <end position="354"/>
    </location>
</feature>
<comment type="similarity">
    <text evidence="1">Belongs to the peptidase C78 family.</text>
</comment>
<dbReference type="Proteomes" id="UP000504606">
    <property type="component" value="Unplaced"/>
</dbReference>
<evidence type="ECO:0000256" key="7">
    <source>
        <dbReference type="ARBA" id="ARBA00073264"/>
    </source>
</evidence>
<dbReference type="FunFam" id="3.90.70.130:FF:000001">
    <property type="entry name" value="Probable Ufm1-specific protease 2"/>
    <property type="match status" value="1"/>
</dbReference>
<accession>A0A6J1S1I0</accession>
<dbReference type="GO" id="GO:0006508">
    <property type="term" value="P:proteolysis"/>
    <property type="evidence" value="ECO:0007669"/>
    <property type="project" value="UniProtKB-KW"/>
</dbReference>
<dbReference type="InterPro" id="IPR012462">
    <property type="entry name" value="UFSP1/2_DUB_cat"/>
</dbReference>
<organism evidence="11 12">
    <name type="scientific">Frankliniella occidentalis</name>
    <name type="common">Western flower thrips</name>
    <name type="synonym">Euthrips occidentalis</name>
    <dbReference type="NCBI Taxonomy" id="133901"/>
    <lineage>
        <taxon>Eukaryota</taxon>
        <taxon>Metazoa</taxon>
        <taxon>Ecdysozoa</taxon>
        <taxon>Arthropoda</taxon>
        <taxon>Hexapoda</taxon>
        <taxon>Insecta</taxon>
        <taxon>Pterygota</taxon>
        <taxon>Neoptera</taxon>
        <taxon>Paraneoptera</taxon>
        <taxon>Thysanoptera</taxon>
        <taxon>Terebrantia</taxon>
        <taxon>Thripoidea</taxon>
        <taxon>Thripidae</taxon>
        <taxon>Frankliniella</taxon>
    </lineage>
</organism>
<evidence type="ECO:0000256" key="5">
    <source>
        <dbReference type="ARBA" id="ARBA00022807"/>
    </source>
</evidence>
<evidence type="ECO:0000259" key="10">
    <source>
        <dbReference type="Pfam" id="PF26560"/>
    </source>
</evidence>
<sequence>MITPQRITIVNSVVERLKNVEEKSSGLLFGHIFDNTLCVVSFGFFCKLSELVLNSLPSNVGICGAFTTESQVEKAEDCFTTVKDLEFVCSPLLLTSVKDGLQSFIQINGTSKPMSFTTLSTAQFASTFIFCRSTAEFSINTERSQQCIKSSLEDMKNKVLSQNVAFMLPNQKLFLTGETISQGGGITGDHRVKDLFDSQSDRGGKDMDILSVQMHLKQTKDLDLRSIQSAVPLIRHIRRSIESVNIPIKVDVLALLHRNAKVGTLFSVLSNSFLHGLRLIEANLLHDCALEKISTPETYHFLPVQSNVFISTVYPKTSSDAELRTRREQLHQSFGFALDQPLFRRSQSYKFAGERKSNGPLINPHEGLNSGVKGGQSSLVKGLYNYHHYMQDRFDDNGWGCAYRSLQTIVSWFRLQGYTEVQVPTHKQIQECLVKIGDKPSSFIGSRKWIGSTEVSFVLETLLNVTCKILTASTGEEVGTLGSELSYHFQTHGTPIMIGGGVLAHTIIGVDYNRSTGDIKFLILDPHYTGGEDINVITGKGWVGWKDIKFWTKNAFYNLCLPLRPIGDI</sequence>
<evidence type="ECO:0000259" key="9">
    <source>
        <dbReference type="Pfam" id="PF20908"/>
    </source>
</evidence>
<proteinExistence type="inferred from homology"/>
<name>A0A6J1S1I0_FRAOC</name>
<dbReference type="CTD" id="55325"/>
<gene>
    <name evidence="12" type="primary">LOC113204181</name>
</gene>
<evidence type="ECO:0000313" key="11">
    <source>
        <dbReference type="Proteomes" id="UP000504606"/>
    </source>
</evidence>
<dbReference type="GO" id="GO:0005634">
    <property type="term" value="C:nucleus"/>
    <property type="evidence" value="ECO:0007669"/>
    <property type="project" value="TreeGrafter"/>
</dbReference>
<dbReference type="AlphaFoldDB" id="A0A6J1S1I0"/>
<dbReference type="GO" id="GO:0071567">
    <property type="term" value="F:deUFMylase activity"/>
    <property type="evidence" value="ECO:0007669"/>
    <property type="project" value="UniProtKB-ARBA"/>
</dbReference>
<dbReference type="Pfam" id="PF20908">
    <property type="entry name" value="UfSP2_N"/>
    <property type="match status" value="1"/>
</dbReference>
<feature type="domain" description="UFSP2 N-terminal MPN-like" evidence="10">
    <location>
        <begin position="5"/>
        <end position="124"/>
    </location>
</feature>
<keyword evidence="5" id="KW-0788">Thiol protease</keyword>
<dbReference type="RefSeq" id="XP_026275029.1">
    <property type="nucleotide sequence ID" value="XM_026419244.2"/>
</dbReference>
<evidence type="ECO:0000256" key="1">
    <source>
        <dbReference type="ARBA" id="ARBA00008552"/>
    </source>
</evidence>
<keyword evidence="3" id="KW-0833">Ubl conjugation pathway</keyword>
<dbReference type="Pfam" id="PF26560">
    <property type="entry name" value="UFSP2_MPN_insect"/>
    <property type="match status" value="1"/>
</dbReference>
<dbReference type="Gene3D" id="3.90.70.130">
    <property type="match status" value="1"/>
</dbReference>
<dbReference type="Pfam" id="PF07910">
    <property type="entry name" value="Peptidase_C78"/>
    <property type="match status" value="1"/>
</dbReference>
<keyword evidence="11" id="KW-1185">Reference proteome</keyword>
<reference evidence="12" key="1">
    <citation type="submission" date="2025-08" db="UniProtKB">
        <authorList>
            <consortium name="RefSeq"/>
        </authorList>
    </citation>
    <scope>IDENTIFICATION</scope>
    <source>
        <tissue evidence="12">Whole organism</tissue>
    </source>
</reference>
<dbReference type="KEGG" id="foc:113204181"/>
<evidence type="ECO:0000256" key="2">
    <source>
        <dbReference type="ARBA" id="ARBA00022670"/>
    </source>
</evidence>
<evidence type="ECO:0000256" key="4">
    <source>
        <dbReference type="ARBA" id="ARBA00022801"/>
    </source>
</evidence>
<dbReference type="OrthoDB" id="417506at2759"/>
<dbReference type="GO" id="GO:0005783">
    <property type="term" value="C:endoplasmic reticulum"/>
    <property type="evidence" value="ECO:0007669"/>
    <property type="project" value="TreeGrafter"/>
</dbReference>
<keyword evidence="2 12" id="KW-0645">Protease</keyword>
<feature type="domain" description="UFSP1/2/DUB catalytic" evidence="8">
    <location>
        <begin position="376"/>
        <end position="560"/>
    </location>
</feature>
<protein>
    <recommendedName>
        <fullName evidence="7">Probable Ufm1-specific protease 2</fullName>
    </recommendedName>
</protein>
<dbReference type="PANTHER" id="PTHR48153">
    <property type="entry name" value="UFM1-SPECIFIC PROTEASE 2"/>
    <property type="match status" value="1"/>
</dbReference>
<evidence type="ECO:0000256" key="6">
    <source>
        <dbReference type="ARBA" id="ARBA00057559"/>
    </source>
</evidence>
<dbReference type="InterPro" id="IPR049387">
    <property type="entry name" value="UFSP2-like_2nd"/>
</dbReference>
<evidence type="ECO:0000256" key="3">
    <source>
        <dbReference type="ARBA" id="ARBA00022786"/>
    </source>
</evidence>
<evidence type="ECO:0000259" key="8">
    <source>
        <dbReference type="Pfam" id="PF07910"/>
    </source>
</evidence>
<dbReference type="GeneID" id="113204181"/>
<evidence type="ECO:0000313" key="12">
    <source>
        <dbReference type="RefSeq" id="XP_026275029.1"/>
    </source>
</evidence>
<comment type="function">
    <text evidence="6">Thiol protease which recognizes and hydrolyzes the peptide bond at the C-terminal Gly of UFM1, a ubiquitin-like modifier protein bound to a number of target proteins. Does not hydrolyze SUMO1 or ISG15 ubiquitin-like proteins.</text>
</comment>
<keyword evidence="4" id="KW-0378">Hydrolase</keyword>